<evidence type="ECO:0000256" key="7">
    <source>
        <dbReference type="ARBA" id="ARBA00023136"/>
    </source>
</evidence>
<dbReference type="EMBL" id="JACIFP010000001">
    <property type="protein sequence ID" value="MBB4135310.1"/>
    <property type="molecule type" value="Genomic_DNA"/>
</dbReference>
<evidence type="ECO:0000256" key="8">
    <source>
        <dbReference type="SAM" id="MobiDB-lite"/>
    </source>
</evidence>
<dbReference type="PRINTS" id="PR00173">
    <property type="entry name" value="EDTRNSPORT"/>
</dbReference>
<dbReference type="GO" id="GO:0005886">
    <property type="term" value="C:plasma membrane"/>
    <property type="evidence" value="ECO:0007669"/>
    <property type="project" value="UniProtKB-SubCell"/>
</dbReference>
<dbReference type="FunFam" id="1.10.3470.10:FF:000001">
    <property type="entry name" value="Vitamin B12 ABC transporter permease BtuC"/>
    <property type="match status" value="1"/>
</dbReference>
<comment type="subcellular location">
    <subcellularLocation>
        <location evidence="1">Cell membrane</location>
        <topology evidence="1">Multi-pass membrane protein</topology>
    </subcellularLocation>
</comment>
<evidence type="ECO:0000256" key="6">
    <source>
        <dbReference type="ARBA" id="ARBA00022989"/>
    </source>
</evidence>
<proteinExistence type="inferred from homology"/>
<dbReference type="RefSeq" id="WP_183370367.1">
    <property type="nucleotide sequence ID" value="NZ_BAABHL010000127.1"/>
</dbReference>
<evidence type="ECO:0000313" key="11">
    <source>
        <dbReference type="Proteomes" id="UP000551501"/>
    </source>
</evidence>
<evidence type="ECO:0000256" key="9">
    <source>
        <dbReference type="SAM" id="Phobius"/>
    </source>
</evidence>
<keyword evidence="6 9" id="KW-1133">Transmembrane helix</keyword>
<protein>
    <submittedName>
        <fullName evidence="10">Iron complex transport system permease protein</fullName>
    </submittedName>
</protein>
<feature type="transmembrane region" description="Helical" evidence="9">
    <location>
        <begin position="95"/>
        <end position="115"/>
    </location>
</feature>
<comment type="similarity">
    <text evidence="2">Belongs to the binding-protein-dependent transport system permease family. FecCD subfamily.</text>
</comment>
<evidence type="ECO:0000256" key="2">
    <source>
        <dbReference type="ARBA" id="ARBA00007935"/>
    </source>
</evidence>
<name>A0A840F4X5_9ACTN</name>
<keyword evidence="3" id="KW-0813">Transport</keyword>
<dbReference type="AlphaFoldDB" id="A0A840F4X5"/>
<feature type="transmembrane region" description="Helical" evidence="9">
    <location>
        <begin position="185"/>
        <end position="206"/>
    </location>
</feature>
<dbReference type="Proteomes" id="UP000551501">
    <property type="component" value="Unassembled WGS sequence"/>
</dbReference>
<keyword evidence="5 9" id="KW-0812">Transmembrane</keyword>
<keyword evidence="4" id="KW-1003">Cell membrane</keyword>
<comment type="caution">
    <text evidence="10">The sequence shown here is derived from an EMBL/GenBank/DDBJ whole genome shotgun (WGS) entry which is preliminary data.</text>
</comment>
<evidence type="ECO:0000256" key="1">
    <source>
        <dbReference type="ARBA" id="ARBA00004651"/>
    </source>
</evidence>
<evidence type="ECO:0000256" key="5">
    <source>
        <dbReference type="ARBA" id="ARBA00022692"/>
    </source>
</evidence>
<dbReference type="GO" id="GO:0022857">
    <property type="term" value="F:transmembrane transporter activity"/>
    <property type="evidence" value="ECO:0007669"/>
    <property type="project" value="InterPro"/>
</dbReference>
<dbReference type="Gene3D" id="1.10.3470.10">
    <property type="entry name" value="ABC transporter involved in vitamin B12 uptake, BtuC"/>
    <property type="match status" value="1"/>
</dbReference>
<evidence type="ECO:0000256" key="3">
    <source>
        <dbReference type="ARBA" id="ARBA00022448"/>
    </source>
</evidence>
<feature type="transmembrane region" description="Helical" evidence="9">
    <location>
        <begin position="155"/>
        <end position="173"/>
    </location>
</feature>
<dbReference type="GO" id="GO:0033214">
    <property type="term" value="P:siderophore-iron import into cell"/>
    <property type="evidence" value="ECO:0007669"/>
    <property type="project" value="TreeGrafter"/>
</dbReference>
<feature type="transmembrane region" description="Helical" evidence="9">
    <location>
        <begin position="343"/>
        <end position="361"/>
    </location>
</feature>
<dbReference type="PANTHER" id="PTHR30472">
    <property type="entry name" value="FERRIC ENTEROBACTIN TRANSPORT SYSTEM PERMEASE PROTEIN"/>
    <property type="match status" value="1"/>
</dbReference>
<feature type="region of interest" description="Disordered" evidence="8">
    <location>
        <begin position="1"/>
        <end position="34"/>
    </location>
</feature>
<dbReference type="CDD" id="cd06550">
    <property type="entry name" value="TM_ABC_iron-siderophores_like"/>
    <property type="match status" value="1"/>
</dbReference>
<dbReference type="Pfam" id="PF01032">
    <property type="entry name" value="FecCD"/>
    <property type="match status" value="1"/>
</dbReference>
<keyword evidence="11" id="KW-1185">Reference proteome</keyword>
<sequence>METTVAEGTATESPSRPGATSPDSAPGPVDRPPIGRGRFSSRLSALAVLAVLVIAVAVLSLLVGSGDITAAQAWHALWTGNDGSTTAEIIWTTRIPRTILGIVVGAALGVAGAVIQAMTRNPLADPGILGVNAGAYFFMVVGFSILGATSTSENVLFALVGSFLAAILVYFVGSRGRGGAAPAKLVLTGVAVGCVFTGVAFGMTMVDPKAFDSIRAWQVGSLQKDHGGEILGTVWPYIAVGIVIAIALTGYLNAIGLGDDRARSLGVPVTTVRAFGFVSMTLLCGAATAAIGPVTFLGLMIPQLVRMVVGPDQRWIIPASALCAPIVFVAADVVGRVVTPTELPVGMVTAFIGAPALIILVRRKGVAL</sequence>
<evidence type="ECO:0000256" key="4">
    <source>
        <dbReference type="ARBA" id="ARBA00022475"/>
    </source>
</evidence>
<feature type="transmembrane region" description="Helical" evidence="9">
    <location>
        <begin position="275"/>
        <end position="301"/>
    </location>
</feature>
<dbReference type="InterPro" id="IPR037294">
    <property type="entry name" value="ABC_BtuC-like"/>
</dbReference>
<dbReference type="InterPro" id="IPR000522">
    <property type="entry name" value="ABC_transptr_permease_BtuC"/>
</dbReference>
<feature type="transmembrane region" description="Helical" evidence="9">
    <location>
        <begin position="234"/>
        <end position="254"/>
    </location>
</feature>
<feature type="transmembrane region" description="Helical" evidence="9">
    <location>
        <begin position="43"/>
        <end position="63"/>
    </location>
</feature>
<reference evidence="10 11" key="1">
    <citation type="submission" date="2020-08" db="EMBL/GenBank/DDBJ databases">
        <title>Sequencing the genomes of 1000 actinobacteria strains.</title>
        <authorList>
            <person name="Klenk H.-P."/>
        </authorList>
    </citation>
    <scope>NUCLEOTIDE SEQUENCE [LARGE SCALE GENOMIC DNA]</scope>
    <source>
        <strain evidence="10 11">DSM 45298</strain>
    </source>
</reference>
<organism evidence="10 11">
    <name type="scientific">Gordonia humi</name>
    <dbReference type="NCBI Taxonomy" id="686429"/>
    <lineage>
        <taxon>Bacteria</taxon>
        <taxon>Bacillati</taxon>
        <taxon>Actinomycetota</taxon>
        <taxon>Actinomycetes</taxon>
        <taxon>Mycobacteriales</taxon>
        <taxon>Gordoniaceae</taxon>
        <taxon>Gordonia</taxon>
    </lineage>
</organism>
<dbReference type="SUPFAM" id="SSF81345">
    <property type="entry name" value="ABC transporter involved in vitamin B12 uptake, BtuC"/>
    <property type="match status" value="1"/>
</dbReference>
<keyword evidence="7 9" id="KW-0472">Membrane</keyword>
<accession>A0A840F4X5</accession>
<dbReference type="PANTHER" id="PTHR30472:SF1">
    <property type="entry name" value="FE(3+) DICITRATE TRANSPORT SYSTEM PERMEASE PROTEIN FECC-RELATED"/>
    <property type="match status" value="1"/>
</dbReference>
<feature type="transmembrane region" description="Helical" evidence="9">
    <location>
        <begin position="127"/>
        <end position="149"/>
    </location>
</feature>
<gene>
    <name evidence="10" type="ORF">BKA16_001862</name>
</gene>
<evidence type="ECO:0000313" key="10">
    <source>
        <dbReference type="EMBL" id="MBB4135310.1"/>
    </source>
</evidence>